<organism evidence="1 2">
    <name type="scientific">Kineococcus xinjiangensis</name>
    <dbReference type="NCBI Taxonomy" id="512762"/>
    <lineage>
        <taxon>Bacteria</taxon>
        <taxon>Bacillati</taxon>
        <taxon>Actinomycetota</taxon>
        <taxon>Actinomycetes</taxon>
        <taxon>Kineosporiales</taxon>
        <taxon>Kineosporiaceae</taxon>
        <taxon>Kineococcus</taxon>
    </lineage>
</organism>
<dbReference type="Gene3D" id="1.10.10.60">
    <property type="entry name" value="Homeodomain-like"/>
    <property type="match status" value="1"/>
</dbReference>
<name>A0A2S6II31_9ACTN</name>
<sequence length="136" mass="14092">MLRPSTLELVPGAADAATGAGAPAAASTATALTHLRRHLQEGIDALAEALARTEALCGQLDGDAGPDDAPALEQVPVLSCRVGEAVTRLSEADSRWRRAEVRALHERGLSTRAIAKLLGVSHQRISVLLKDTAASA</sequence>
<dbReference type="EMBL" id="PTJD01000009">
    <property type="protein sequence ID" value="PPK93882.1"/>
    <property type="molecule type" value="Genomic_DNA"/>
</dbReference>
<keyword evidence="2" id="KW-1185">Reference proteome</keyword>
<evidence type="ECO:0000313" key="2">
    <source>
        <dbReference type="Proteomes" id="UP000239485"/>
    </source>
</evidence>
<protein>
    <recommendedName>
        <fullName evidence="3">Homeodomain-like domain-containing protein</fullName>
    </recommendedName>
</protein>
<evidence type="ECO:0000313" key="1">
    <source>
        <dbReference type="EMBL" id="PPK93882.1"/>
    </source>
</evidence>
<evidence type="ECO:0008006" key="3">
    <source>
        <dbReference type="Google" id="ProtNLM"/>
    </source>
</evidence>
<reference evidence="1 2" key="1">
    <citation type="submission" date="2018-02" db="EMBL/GenBank/DDBJ databases">
        <title>Genomic Encyclopedia of Archaeal and Bacterial Type Strains, Phase II (KMG-II): from individual species to whole genera.</title>
        <authorList>
            <person name="Goeker M."/>
        </authorList>
    </citation>
    <scope>NUCLEOTIDE SEQUENCE [LARGE SCALE GENOMIC DNA]</scope>
    <source>
        <strain evidence="1 2">DSM 22857</strain>
    </source>
</reference>
<comment type="caution">
    <text evidence="1">The sequence shown here is derived from an EMBL/GenBank/DDBJ whole genome shotgun (WGS) entry which is preliminary data.</text>
</comment>
<dbReference type="Proteomes" id="UP000239485">
    <property type="component" value="Unassembled WGS sequence"/>
</dbReference>
<gene>
    <name evidence="1" type="ORF">CLV92_109160</name>
</gene>
<dbReference type="AlphaFoldDB" id="A0A2S6II31"/>
<proteinExistence type="predicted"/>
<accession>A0A2S6II31</accession>